<feature type="region of interest" description="Disordered" evidence="4">
    <location>
        <begin position="1094"/>
        <end position="1113"/>
    </location>
</feature>
<dbReference type="Pfam" id="PF08170">
    <property type="entry name" value="POPLD"/>
    <property type="match status" value="1"/>
</dbReference>
<feature type="region of interest" description="Disordered" evidence="4">
    <location>
        <begin position="156"/>
        <end position="209"/>
    </location>
</feature>
<feature type="compositionally biased region" description="Low complexity" evidence="4">
    <location>
        <begin position="33"/>
        <end position="42"/>
    </location>
</feature>
<feature type="compositionally biased region" description="Low complexity" evidence="4">
    <location>
        <begin position="628"/>
        <end position="638"/>
    </location>
</feature>
<evidence type="ECO:0000259" key="5">
    <source>
        <dbReference type="Pfam" id="PF06978"/>
    </source>
</evidence>
<dbReference type="GO" id="GO:0000172">
    <property type="term" value="C:ribonuclease MRP complex"/>
    <property type="evidence" value="ECO:0007669"/>
    <property type="project" value="InterPro"/>
</dbReference>
<feature type="compositionally biased region" description="Basic and acidic residues" evidence="4">
    <location>
        <begin position="767"/>
        <end position="782"/>
    </location>
</feature>
<dbReference type="GO" id="GO:0001682">
    <property type="term" value="P:tRNA 5'-leader removal"/>
    <property type="evidence" value="ECO:0007669"/>
    <property type="project" value="InterPro"/>
</dbReference>
<dbReference type="Proteomes" id="UP000028828">
    <property type="component" value="Unassembled WGS sequence"/>
</dbReference>
<evidence type="ECO:0000313" key="8">
    <source>
        <dbReference type="EMBL" id="KFG46646.1"/>
    </source>
</evidence>
<dbReference type="OrthoDB" id="442863at2759"/>
<dbReference type="GO" id="GO:0004526">
    <property type="term" value="F:ribonuclease P activity"/>
    <property type="evidence" value="ECO:0007669"/>
    <property type="project" value="UniProtKB-EC"/>
</dbReference>
<name>A0A086KQH8_TOXGO</name>
<feature type="compositionally biased region" description="Basic and acidic residues" evidence="4">
    <location>
        <begin position="194"/>
        <end position="209"/>
    </location>
</feature>
<feature type="region of interest" description="Disordered" evidence="4">
    <location>
        <begin position="1515"/>
        <end position="1575"/>
    </location>
</feature>
<feature type="region of interest" description="Disordered" evidence="4">
    <location>
        <begin position="744"/>
        <end position="798"/>
    </location>
</feature>
<protein>
    <submittedName>
        <fullName evidence="8">POPLD (NUC188) domain-containing protein</fullName>
        <ecNumber evidence="8">3.1.26.5</ecNumber>
    </submittedName>
</protein>
<evidence type="ECO:0000256" key="2">
    <source>
        <dbReference type="ARBA" id="ARBA00022694"/>
    </source>
</evidence>
<reference evidence="8 9" key="1">
    <citation type="submission" date="2014-03" db="EMBL/GenBank/DDBJ databases">
        <authorList>
            <person name="Sibley D."/>
            <person name="Venepally P."/>
            <person name="Karamycheva S."/>
            <person name="Hadjithomas M."/>
            <person name="Khan A."/>
            <person name="Brunk B."/>
            <person name="Roos D."/>
            <person name="Caler E."/>
            <person name="Lorenzi H."/>
        </authorList>
    </citation>
    <scope>NUCLEOTIDE SEQUENCE [LARGE SCALE GENOMIC DNA]</scope>
    <source>
        <strain evidence="9">p89</strain>
    </source>
</reference>
<feature type="domain" description="POP1 C-terminal" evidence="7">
    <location>
        <begin position="1437"/>
        <end position="1754"/>
    </location>
</feature>
<organism evidence="8 9">
    <name type="scientific">Toxoplasma gondii p89</name>
    <dbReference type="NCBI Taxonomy" id="943119"/>
    <lineage>
        <taxon>Eukaryota</taxon>
        <taxon>Sar</taxon>
        <taxon>Alveolata</taxon>
        <taxon>Apicomplexa</taxon>
        <taxon>Conoidasida</taxon>
        <taxon>Coccidia</taxon>
        <taxon>Eucoccidiorida</taxon>
        <taxon>Eimeriorina</taxon>
        <taxon>Sarcocystidae</taxon>
        <taxon>Toxoplasma</taxon>
    </lineage>
</organism>
<feature type="compositionally biased region" description="Polar residues" evidence="4">
    <location>
        <begin position="403"/>
        <end position="416"/>
    </location>
</feature>
<feature type="domain" description="Pop1 N-terminal" evidence="5">
    <location>
        <begin position="209"/>
        <end position="262"/>
    </location>
</feature>
<keyword evidence="3" id="KW-0539">Nucleus</keyword>
<feature type="region of interest" description="Disordered" evidence="4">
    <location>
        <begin position="396"/>
        <end position="423"/>
    </location>
</feature>
<feature type="region of interest" description="Disordered" evidence="4">
    <location>
        <begin position="1245"/>
        <end position="1288"/>
    </location>
</feature>
<evidence type="ECO:0000256" key="4">
    <source>
        <dbReference type="SAM" id="MobiDB-lite"/>
    </source>
</evidence>
<proteinExistence type="predicted"/>
<dbReference type="VEuPathDB" id="ToxoDB:TGP89_254730"/>
<keyword evidence="2" id="KW-0819">tRNA processing</keyword>
<dbReference type="GO" id="GO:0005655">
    <property type="term" value="C:nucleolar ribonuclease P complex"/>
    <property type="evidence" value="ECO:0007669"/>
    <property type="project" value="InterPro"/>
</dbReference>
<sequence length="1757" mass="192282">MAVGTGPPHRGASQKKRQRPDQSASGERLENPTSSTSAAATSSQLLSACPYSAAVQVSSGRMGHKESVSFSSGASAIPFFPPLSPLPPFPAEAQSVTVAAGTEEPPSFPDTLRSASGTPQIPPLPQLLSVPALVRARERELRSLLEGIRNIPHHLHAKQHQQREQNQQLRKQRQQEQLPRKQRHQLEASGDAEDATREETGRASRIEHQGVAKRAFQRLHVELRRRCMSYNPYRVPRRCRRPILEEMAKAPPRPSRRVRKDRRRPAALATIYSRRAAFPRRWLATHFFHAKRFHMVNLWGYRLASHPTQRCQRKLYRYSKHKALIHDRSYMQLLELRGSVEALSAVLVSCGADASVFLSRLFISGRQRGRLSLFTRGLSEERRTFIGPAEFLWKPVEPEPDDYSQNGTPGTRNQGSPEPDGKKRRDEVRTLWLWIHPSASDAAHKEIRGAAEALQATQQGGSSSVGHRDPCADDVSMGDSVAVQIELIDDVAWFELVGPHALALLALTLKTPSIRRCLQQHCKQTREEAKGSEDLAFGEPFLGEAHLETPPASEATRLQRDQLMSATTDPAAVTPQLWWKRLTHETLTNGCCSAAPPGDAILPLDVFLPPLLGPFPPRTRRIPGVPAKQSQEPQKQSSQLDDLYRFAWCESRWAASRLFDKAVRSEATAEASSSLWEPVRRSRKRLNLKKLLMRLKEKQDARQALRAQRGLPHPDKGHSEETTVRGASLRALLQTRQKVNSLSCGTRQRGIAKRSHDSDWEDLPDTAEVREEGKRRRHKEEAGGGIAEGLQRGTQPKPGPCGFQETSLELCSSFDQNSVRIGEEELGEVVALPDLPHEQAQVLSANASAGIVSSSVVASGKEASPSDAARVARVGGEIVIPPDVNTGANDASPLSGRPVDSAPAVRTAARSDNVGSVSAGGSRSSVEKLIPCLVVWRAPPAAPYRSFVATASGSFDKVEGKHSFPACVVPSRSEQISATGPSSPFSGIDLFLPVSSAVARLFVLLCRYGARPIGCRDRRKLLLESGAPDFPFDFPDSQAGTHAALCAAWQDELRHHRKPPGKRVNFAVNATPCPFFPTWRLALKPCGSANPAGVSESHGFPDHSSGLAHQAGDVPASQGASALIHPIAPAAADACGEAPVALPAWARSAFSAYIKREQRKGFRLEASFLPPTVLPWLVPPLCQKSRKRKSLPDFRADVPLMPALPPVPSRLPFPEPFLPVPVLRVSHLDFLRFLASERRCRNNMSCGGPGRMHQLSVKGKQATTPKEGAAMEKRRKPERVASSTPGASCSLRGAAQAFLAEVSSLLQGAQFEHKTPDRCSVQRSERRQRGSNRCSLGSGGGGDVFEGERIEAGESSLEGPKACQADADAELGRGVASHEVENAHVTARMLCEMEESGSVSNQSKRTSEVDNLPVTGAMAVQCALPRIPSESPVSGWFVPVQVEAHLRGVPRRLCQLFLMTKEDLLLFFENNGSSLDADARSRRASNGVTAQSPRRIVPARPEAFSLEEPVHKRFTRSQLAKKALERGPPRDGKTAKGGASETAVAERPADPYTRNQPCSNKADCASPNVPKSTFDPEREITHTMEQEGRLPSNPFAKREEVTGFWTQTVAATLASNSRRAKTVSMRNYGTQCSESGQRERTSTSALPTHGAEIECFDLGPQRRLIGFVTTGQHSLARGKGFGIACVSAEAFLEALQLQLRVLCRGNRSAPGYSHEPAHGSRTRRVDVDCLGVKLLVWLRNIQSRRYHPAWISMVIQD</sequence>
<feature type="region of interest" description="Disordered" evidence="4">
    <location>
        <begin position="619"/>
        <end position="638"/>
    </location>
</feature>
<feature type="domain" description="Pop1 N-terminal" evidence="5">
    <location>
        <begin position="279"/>
        <end position="338"/>
    </location>
</feature>
<feature type="region of interest" description="Disordered" evidence="4">
    <location>
        <begin position="700"/>
        <end position="723"/>
    </location>
</feature>
<dbReference type="InterPro" id="IPR012590">
    <property type="entry name" value="POPLD_dom"/>
</dbReference>
<dbReference type="InterPro" id="IPR055079">
    <property type="entry name" value="POP1_C"/>
</dbReference>
<evidence type="ECO:0000259" key="7">
    <source>
        <dbReference type="Pfam" id="PF22770"/>
    </source>
</evidence>
<comment type="subcellular location">
    <subcellularLocation>
        <location evidence="1">Nucleus</location>
    </subcellularLocation>
</comment>
<accession>A0A086KQH8</accession>
<evidence type="ECO:0000256" key="3">
    <source>
        <dbReference type="ARBA" id="ARBA00023242"/>
    </source>
</evidence>
<gene>
    <name evidence="8" type="ORF">TGP89_254730</name>
</gene>
<dbReference type="Pfam" id="PF22770">
    <property type="entry name" value="POP1_C"/>
    <property type="match status" value="1"/>
</dbReference>
<feature type="compositionally biased region" description="Basic and acidic residues" evidence="4">
    <location>
        <begin position="1522"/>
        <end position="1534"/>
    </location>
</feature>
<evidence type="ECO:0000313" key="9">
    <source>
        <dbReference type="Proteomes" id="UP000028828"/>
    </source>
</evidence>
<feature type="region of interest" description="Disordered" evidence="4">
    <location>
        <begin position="1311"/>
        <end position="1346"/>
    </location>
</feature>
<evidence type="ECO:0000256" key="1">
    <source>
        <dbReference type="ARBA" id="ARBA00004123"/>
    </source>
</evidence>
<feature type="region of interest" description="Disordered" evidence="4">
    <location>
        <begin position="94"/>
        <end position="125"/>
    </location>
</feature>
<dbReference type="Pfam" id="PF06978">
    <property type="entry name" value="POP1_N"/>
    <property type="match status" value="2"/>
</dbReference>
<dbReference type="PANTHER" id="PTHR22731">
    <property type="entry name" value="RIBONUCLEASES P/MRP PROTEIN SUBUNIT POP1"/>
    <property type="match status" value="1"/>
</dbReference>
<keyword evidence="8" id="KW-0378">Hydrolase</keyword>
<dbReference type="EMBL" id="AEYI02000677">
    <property type="protein sequence ID" value="KFG46646.1"/>
    <property type="molecule type" value="Genomic_DNA"/>
</dbReference>
<feature type="compositionally biased region" description="Basic and acidic residues" evidence="4">
    <location>
        <begin position="712"/>
        <end position="723"/>
    </location>
</feature>
<dbReference type="InterPro" id="IPR039182">
    <property type="entry name" value="Pop1"/>
</dbReference>
<dbReference type="EC" id="3.1.26.5" evidence="8"/>
<feature type="region of interest" description="Disordered" evidence="4">
    <location>
        <begin position="1"/>
        <end position="42"/>
    </location>
</feature>
<comment type="caution">
    <text evidence="8">The sequence shown here is derived from an EMBL/GenBank/DDBJ whole genome shotgun (WGS) entry which is preliminary data.</text>
</comment>
<dbReference type="InterPro" id="IPR009723">
    <property type="entry name" value="Pop1_N"/>
</dbReference>
<dbReference type="PANTHER" id="PTHR22731:SF3">
    <property type="entry name" value="RIBONUCLEASES P_MRP PROTEIN SUBUNIT POP1"/>
    <property type="match status" value="1"/>
</dbReference>
<feature type="domain" description="POPLD" evidence="6">
    <location>
        <begin position="987"/>
        <end position="1079"/>
    </location>
</feature>
<evidence type="ECO:0000259" key="6">
    <source>
        <dbReference type="Pfam" id="PF08170"/>
    </source>
</evidence>